<keyword evidence="1" id="KW-0001">2Fe-2S</keyword>
<dbReference type="Pfam" id="PF19112">
    <property type="entry name" value="VanA_C"/>
    <property type="match status" value="1"/>
</dbReference>
<evidence type="ECO:0000256" key="3">
    <source>
        <dbReference type="ARBA" id="ARBA00023002"/>
    </source>
</evidence>
<accession>A0A0C1UPS3</accession>
<keyword evidence="4" id="KW-0408">Iron</keyword>
<dbReference type="Gene3D" id="3.90.380.10">
    <property type="entry name" value="Naphthalene 1,2-dioxygenase Alpha Subunit, Chain A, domain 1"/>
    <property type="match status" value="1"/>
</dbReference>
<dbReference type="InterPro" id="IPR015881">
    <property type="entry name" value="ARHD_Rieske_2Fe_2S"/>
</dbReference>
<dbReference type="GO" id="GO:0004497">
    <property type="term" value="F:monooxygenase activity"/>
    <property type="evidence" value="ECO:0007669"/>
    <property type="project" value="UniProtKB-ARBA"/>
</dbReference>
<dbReference type="Gene3D" id="2.102.10.10">
    <property type="entry name" value="Rieske [2Fe-2S] iron-sulphur domain"/>
    <property type="match status" value="1"/>
</dbReference>
<evidence type="ECO:0000313" key="6">
    <source>
        <dbReference type="EMBL" id="NEV67624.1"/>
    </source>
</evidence>
<dbReference type="SUPFAM" id="SSF55961">
    <property type="entry name" value="Bet v1-like"/>
    <property type="match status" value="1"/>
</dbReference>
<dbReference type="GO" id="GO:0005506">
    <property type="term" value="F:iron ion binding"/>
    <property type="evidence" value="ECO:0007669"/>
    <property type="project" value="InterPro"/>
</dbReference>
<keyword evidence="5" id="KW-0411">Iron-sulfur</keyword>
<evidence type="ECO:0000256" key="5">
    <source>
        <dbReference type="ARBA" id="ARBA00023014"/>
    </source>
</evidence>
<evidence type="ECO:0000256" key="2">
    <source>
        <dbReference type="ARBA" id="ARBA00022723"/>
    </source>
</evidence>
<dbReference type="PANTHER" id="PTHR21266:SF57">
    <property type="entry name" value="3-CHLOROBENZOATE-3,4-DIOXYGENASE"/>
    <property type="match status" value="1"/>
</dbReference>
<organism evidence="6">
    <name type="scientific">Lyngbya confervoides BDU141951</name>
    <dbReference type="NCBI Taxonomy" id="1574623"/>
    <lineage>
        <taxon>Bacteria</taxon>
        <taxon>Bacillati</taxon>
        <taxon>Cyanobacteriota</taxon>
        <taxon>Cyanophyceae</taxon>
        <taxon>Oscillatoriophycideae</taxon>
        <taxon>Oscillatoriales</taxon>
        <taxon>Microcoleaceae</taxon>
        <taxon>Lyngbya</taxon>
    </lineage>
</organism>
<comment type="caution">
    <text evidence="6">The sequence shown here is derived from an EMBL/GenBank/DDBJ whole genome shotgun (WGS) entry which is preliminary data.</text>
</comment>
<dbReference type="GO" id="GO:0051213">
    <property type="term" value="F:dioxygenase activity"/>
    <property type="evidence" value="ECO:0007669"/>
    <property type="project" value="UniProtKB-KW"/>
</dbReference>
<dbReference type="Pfam" id="PF00355">
    <property type="entry name" value="Rieske"/>
    <property type="match status" value="1"/>
</dbReference>
<dbReference type="EMBL" id="JTHE02000003">
    <property type="protein sequence ID" value="NEV67624.1"/>
    <property type="molecule type" value="Genomic_DNA"/>
</dbReference>
<dbReference type="InterPro" id="IPR017941">
    <property type="entry name" value="Rieske_2Fe-2S"/>
</dbReference>
<dbReference type="InterPro" id="IPR036922">
    <property type="entry name" value="Rieske_2Fe-2S_sf"/>
</dbReference>
<keyword evidence="3" id="KW-0560">Oxidoreductase</keyword>
<proteinExistence type="predicted"/>
<dbReference type="PANTHER" id="PTHR21266">
    <property type="entry name" value="IRON-SULFUR DOMAIN CONTAINING PROTEIN"/>
    <property type="match status" value="1"/>
</dbReference>
<dbReference type="InterPro" id="IPR050584">
    <property type="entry name" value="Cholesterol_7-desaturase"/>
</dbReference>
<keyword evidence="2" id="KW-0479">Metal-binding</keyword>
<name>A0A0C1UPS3_9CYAN</name>
<keyword evidence="6" id="KW-0223">Dioxygenase</keyword>
<gene>
    <name evidence="6" type="ORF">QQ91_010890</name>
</gene>
<dbReference type="AlphaFoldDB" id="A0A0C1UPS3"/>
<evidence type="ECO:0000256" key="4">
    <source>
        <dbReference type="ARBA" id="ARBA00023004"/>
    </source>
</evidence>
<evidence type="ECO:0000256" key="1">
    <source>
        <dbReference type="ARBA" id="ARBA00022714"/>
    </source>
</evidence>
<protein>
    <submittedName>
        <fullName evidence="6">Aromatic ring-hydroxylating dioxygenase subunit alpha</fullName>
    </submittedName>
</protein>
<sequence>MVAAPDLSLPRNCTFTPSDWQALAPFWYPVAFSTEITTEKPYGTRLLDERLVLYRTPDGTVTAARDLCLHRGAPLSQGWIEGDRLVCPYHGVQYDGAGQCVCIPAEPNAAIPKRLKLTTYPVREQYGLVWVRLVDNGPVHFPEMAEWDDPDYLQVIPDKVELEAAAGRQVEGFLDVGHFAFIHVKSFGESDNPEVPDYPVELTPAGFKADYISTVSNYPHGMKHLAPPDFQWRRLFEVFLPFTAKLSVTFPNGMLHILNAASPVSARKTRVFCPICRNFDKDAPLQDTLDFNHQVFAEDKAIVQEQWPEDLPLKLSDEIHIAGDKSSITFRKRLKELGLGHSFTA</sequence>
<reference evidence="6" key="2">
    <citation type="journal article" date="2015" name="Genome Announc.">
        <title>Draft Genome Sequence of Filamentous Marine Cyanobacterium Lyngbya confervoides Strain BDU141951.</title>
        <authorList>
            <person name="Chandrababunaidu M.M."/>
            <person name="Sen D."/>
            <person name="Tripathy S."/>
        </authorList>
    </citation>
    <scope>NUCLEOTIDE SEQUENCE</scope>
    <source>
        <strain evidence="6">BDU141951</strain>
    </source>
</reference>
<reference evidence="6" key="1">
    <citation type="submission" date="2014-11" db="EMBL/GenBank/DDBJ databases">
        <authorList>
            <person name="Malar M.C."/>
            <person name="Sen D."/>
            <person name="Tripathy S."/>
        </authorList>
    </citation>
    <scope>NUCLEOTIDE SEQUENCE</scope>
    <source>
        <strain evidence="6">BDU141951</strain>
    </source>
</reference>
<reference evidence="6" key="3">
    <citation type="submission" date="2020-02" db="EMBL/GenBank/DDBJ databases">
        <authorList>
            <person name="Sarangi A.N."/>
            <person name="Ghosh S."/>
            <person name="Mukherjee M."/>
            <person name="Tripathy S."/>
        </authorList>
    </citation>
    <scope>NUCLEOTIDE SEQUENCE</scope>
    <source>
        <strain evidence="6">BDU141951</strain>
    </source>
</reference>
<dbReference type="SUPFAM" id="SSF50022">
    <property type="entry name" value="ISP domain"/>
    <property type="match status" value="1"/>
</dbReference>
<dbReference type="GO" id="GO:0051537">
    <property type="term" value="F:2 iron, 2 sulfur cluster binding"/>
    <property type="evidence" value="ECO:0007669"/>
    <property type="project" value="UniProtKB-KW"/>
</dbReference>
<dbReference type="PROSITE" id="PS51296">
    <property type="entry name" value="RIESKE"/>
    <property type="match status" value="1"/>
</dbReference>
<dbReference type="PROSITE" id="PS00570">
    <property type="entry name" value="RING_HYDROXYL_ALPHA"/>
    <property type="match status" value="1"/>
</dbReference>
<dbReference type="InterPro" id="IPR044043">
    <property type="entry name" value="VanA_C_cat"/>
</dbReference>
<dbReference type="GO" id="GO:0016705">
    <property type="term" value="F:oxidoreductase activity, acting on paired donors, with incorporation or reduction of molecular oxygen"/>
    <property type="evidence" value="ECO:0007669"/>
    <property type="project" value="UniProtKB-ARBA"/>
</dbReference>